<evidence type="ECO:0000256" key="2">
    <source>
        <dbReference type="ARBA" id="ARBA00004469"/>
    </source>
</evidence>
<keyword evidence="5" id="KW-0813">Transport</keyword>
<dbReference type="OrthoDB" id="271164at2759"/>
<dbReference type="GO" id="GO:0031901">
    <property type="term" value="C:early endosome membrane"/>
    <property type="evidence" value="ECO:0007669"/>
    <property type="project" value="UniProtKB-SubCell"/>
</dbReference>
<proteinExistence type="inferred from homology"/>
<evidence type="ECO:0000256" key="13">
    <source>
        <dbReference type="SAM" id="MobiDB-lite"/>
    </source>
</evidence>
<dbReference type="FunFam" id="1.20.1270.60:FF:000012">
    <property type="entry name" value="Sorting nexin 2"/>
    <property type="match status" value="1"/>
</dbReference>
<dbReference type="InterPro" id="IPR027267">
    <property type="entry name" value="AH/BAR_dom_sf"/>
</dbReference>
<dbReference type="Gene3D" id="3.30.1520.10">
    <property type="entry name" value="Phox-like domain"/>
    <property type="match status" value="1"/>
</dbReference>
<evidence type="ECO:0000256" key="5">
    <source>
        <dbReference type="ARBA" id="ARBA00022448"/>
    </source>
</evidence>
<reference evidence="15" key="1">
    <citation type="submission" date="2020-11" db="EMBL/GenBank/DDBJ databases">
        <authorList>
            <person name="Tran Van P."/>
        </authorList>
    </citation>
    <scope>NUCLEOTIDE SEQUENCE</scope>
</reference>
<feature type="compositionally biased region" description="Basic and acidic residues" evidence="13">
    <location>
        <begin position="1"/>
        <end position="16"/>
    </location>
</feature>
<keyword evidence="10" id="KW-0472">Membrane</keyword>
<dbReference type="SUPFAM" id="SSF64268">
    <property type="entry name" value="PX domain"/>
    <property type="match status" value="1"/>
</dbReference>
<comment type="subcellular location">
    <subcellularLocation>
        <location evidence="1">Cell projection</location>
    </subcellularLocation>
    <subcellularLocation>
        <location evidence="2">Early endosome membrane</location>
        <topology evidence="2">Peripheral membrane protein</topology>
        <orientation evidence="2">Cytoplasmic side</orientation>
    </subcellularLocation>
</comment>
<dbReference type="Pfam" id="PF09325">
    <property type="entry name" value="Vps5"/>
    <property type="match status" value="1"/>
</dbReference>
<feature type="compositionally biased region" description="Acidic residues" evidence="13">
    <location>
        <begin position="49"/>
        <end position="63"/>
    </location>
</feature>
<protein>
    <recommendedName>
        <fullName evidence="4">Sorting nexin-2</fullName>
    </recommendedName>
</protein>
<keyword evidence="7" id="KW-0967">Endosome</keyword>
<dbReference type="GO" id="GO:0042995">
    <property type="term" value="C:cell projection"/>
    <property type="evidence" value="ECO:0007669"/>
    <property type="project" value="UniProtKB-SubCell"/>
</dbReference>
<dbReference type="FunFam" id="3.30.1520.10:FF:000016">
    <property type="entry name" value="Sorting nexin 2"/>
    <property type="match status" value="1"/>
</dbReference>
<dbReference type="Pfam" id="PF00787">
    <property type="entry name" value="PX"/>
    <property type="match status" value="1"/>
</dbReference>
<keyword evidence="9" id="KW-0007">Acetylation</keyword>
<dbReference type="PANTHER" id="PTHR10555">
    <property type="entry name" value="SORTING NEXIN"/>
    <property type="match status" value="1"/>
</dbReference>
<feature type="region of interest" description="Disordered" evidence="13">
    <location>
        <begin position="1"/>
        <end position="81"/>
    </location>
</feature>
<dbReference type="PROSITE" id="PS50195">
    <property type="entry name" value="PX"/>
    <property type="match status" value="1"/>
</dbReference>
<name>A0A7R9BMM4_9CRUS</name>
<dbReference type="InterPro" id="IPR015404">
    <property type="entry name" value="Vps5_C"/>
</dbReference>
<dbReference type="GO" id="GO:0015031">
    <property type="term" value="P:protein transport"/>
    <property type="evidence" value="ECO:0007669"/>
    <property type="project" value="UniProtKB-KW"/>
</dbReference>
<keyword evidence="6" id="KW-0597">Phosphoprotein</keyword>
<dbReference type="SUPFAM" id="SSF103657">
    <property type="entry name" value="BAR/IMD domain-like"/>
    <property type="match status" value="1"/>
</dbReference>
<evidence type="ECO:0000256" key="3">
    <source>
        <dbReference type="ARBA" id="ARBA00010883"/>
    </source>
</evidence>
<comment type="similarity">
    <text evidence="3">Belongs to the sorting nexin family.</text>
</comment>
<feature type="domain" description="PX" evidence="14">
    <location>
        <begin position="84"/>
        <end position="221"/>
    </location>
</feature>
<evidence type="ECO:0000256" key="8">
    <source>
        <dbReference type="ARBA" id="ARBA00022927"/>
    </source>
</evidence>
<dbReference type="GO" id="GO:0035091">
    <property type="term" value="F:phosphatidylinositol binding"/>
    <property type="evidence" value="ECO:0007669"/>
    <property type="project" value="InterPro"/>
</dbReference>
<dbReference type="Gene3D" id="1.20.1270.60">
    <property type="entry name" value="Arfaptin homology (AH) domain/BAR domain"/>
    <property type="match status" value="1"/>
</dbReference>
<comment type="function">
    <text evidence="12">Involved in several stages of intracellular trafficking. Interacts with membranes containing phosphatidylinositol 3-phosphate (PtdIns(3P)) or phosphatidylinositol 3,5-bisphosphate (PtdIns(3,5)P2). Acts in part as component of the retromer membrane-deforming SNX-BAR subcomplex. The SNX-BAR retromer mediates retrograde transport of cargo proteins from endosomes to the trans-Golgi network (TGN) and is involved in endosome-to-plasma membrane transport for cargo protein recycling. The SNX-BAR subcomplex functions to deform the donor membrane into a tubular profile called endosome-to-TGN transport carrier (ETC). Can sense membrane curvature and has in vitro vesicle-to-membrane remodeling activity. Required for retrograde endosome-to-TGN transport of TGN38. Promotes KALRN- and RHOG-dependent but retromer-independent membrane remodeling such as lamellipodium formation; the function is dependent on GEF activity of KALRN.</text>
</comment>
<evidence type="ECO:0000256" key="9">
    <source>
        <dbReference type="ARBA" id="ARBA00022990"/>
    </source>
</evidence>
<dbReference type="InterPro" id="IPR036871">
    <property type="entry name" value="PX_dom_sf"/>
</dbReference>
<evidence type="ECO:0000256" key="4">
    <source>
        <dbReference type="ARBA" id="ARBA00020435"/>
    </source>
</evidence>
<dbReference type="EMBL" id="OA882904">
    <property type="protein sequence ID" value="CAD7277316.1"/>
    <property type="molecule type" value="Genomic_DNA"/>
</dbReference>
<evidence type="ECO:0000313" key="16">
    <source>
        <dbReference type="Proteomes" id="UP000678499"/>
    </source>
</evidence>
<organism evidence="15">
    <name type="scientific">Notodromas monacha</name>
    <dbReference type="NCBI Taxonomy" id="399045"/>
    <lineage>
        <taxon>Eukaryota</taxon>
        <taxon>Metazoa</taxon>
        <taxon>Ecdysozoa</taxon>
        <taxon>Arthropoda</taxon>
        <taxon>Crustacea</taxon>
        <taxon>Oligostraca</taxon>
        <taxon>Ostracoda</taxon>
        <taxon>Podocopa</taxon>
        <taxon>Podocopida</taxon>
        <taxon>Cypridocopina</taxon>
        <taxon>Cypridoidea</taxon>
        <taxon>Cyprididae</taxon>
        <taxon>Notodromas</taxon>
    </lineage>
</organism>
<sequence>MMAEHSDPLDASQREDSNEDLFASAMENIDPKDASEATLSSPPLQEEVPLNDDEDEDEDEEDPQMIIPEPAPAPPKTPEAQDDQFLEISVSEPQKVGEGMVSYVVYKVTTRTNLPYFKRRNSTVTRRFSDFLGLHDKLVEKYLHSGRIVPPAPEKNALGTTKVKMSNDMSPQSSTPPTGGSVEFIERRRASLERFINRTAEHLTFRADPDFREFLETDGELPKATSTSVLSGAGFQRLLNRFGETVNKMTFKMDESDPWFEEKSQQVENLDNQLRRLHTSLEALAQYRRDLAASTTNFARSAATLANCEEHTGLSRVLSSLAEVEEKVEQVHIAQSNSDFFYMCELVKDYIGIIGAVKAVLHERIKAYQLWQHAQQMLNKKRETKARLEIAGKTDKVAPAKDEVSEWEAKVERCQESFENVSKMIKKEMDRFDQQRVSDFQVTIAKYLEDLLQQQEQVTKIWEGFLPQAKAIV</sequence>
<dbReference type="AlphaFoldDB" id="A0A7R9BMM4"/>
<evidence type="ECO:0000256" key="6">
    <source>
        <dbReference type="ARBA" id="ARBA00022553"/>
    </source>
</evidence>
<dbReference type="Proteomes" id="UP000678499">
    <property type="component" value="Unassembled WGS sequence"/>
</dbReference>
<evidence type="ECO:0000313" key="15">
    <source>
        <dbReference type="EMBL" id="CAD7277316.1"/>
    </source>
</evidence>
<dbReference type="EMBL" id="CAJPEX010000867">
    <property type="protein sequence ID" value="CAG0917468.1"/>
    <property type="molecule type" value="Genomic_DNA"/>
</dbReference>
<dbReference type="GO" id="GO:0005829">
    <property type="term" value="C:cytosol"/>
    <property type="evidence" value="ECO:0007669"/>
    <property type="project" value="GOC"/>
</dbReference>
<keyword evidence="16" id="KW-1185">Reference proteome</keyword>
<gene>
    <name evidence="15" type="ORF">NMOB1V02_LOCUS5051</name>
</gene>
<dbReference type="GO" id="GO:0034498">
    <property type="term" value="P:early endosome to Golgi transport"/>
    <property type="evidence" value="ECO:0007669"/>
    <property type="project" value="TreeGrafter"/>
</dbReference>
<keyword evidence="11" id="KW-0966">Cell projection</keyword>
<evidence type="ECO:0000256" key="12">
    <source>
        <dbReference type="ARBA" id="ARBA00045620"/>
    </source>
</evidence>
<accession>A0A7R9BMM4</accession>
<dbReference type="InterPro" id="IPR001683">
    <property type="entry name" value="PX_dom"/>
</dbReference>
<dbReference type="CDD" id="cd07623">
    <property type="entry name" value="BAR_SNX1_2"/>
    <property type="match status" value="1"/>
</dbReference>
<keyword evidence="8" id="KW-0653">Protein transport</keyword>
<evidence type="ECO:0000256" key="7">
    <source>
        <dbReference type="ARBA" id="ARBA00022753"/>
    </source>
</evidence>
<evidence type="ECO:0000256" key="1">
    <source>
        <dbReference type="ARBA" id="ARBA00004316"/>
    </source>
</evidence>
<evidence type="ECO:0000256" key="10">
    <source>
        <dbReference type="ARBA" id="ARBA00023136"/>
    </source>
</evidence>
<dbReference type="SMART" id="SM00312">
    <property type="entry name" value="PX"/>
    <property type="match status" value="1"/>
</dbReference>
<dbReference type="CDD" id="cd06859">
    <property type="entry name" value="PX_SNX1_2_like"/>
    <property type="match status" value="1"/>
</dbReference>
<evidence type="ECO:0000259" key="14">
    <source>
        <dbReference type="PROSITE" id="PS50195"/>
    </source>
</evidence>
<evidence type="ECO:0000256" key="11">
    <source>
        <dbReference type="ARBA" id="ARBA00023273"/>
    </source>
</evidence>
<dbReference type="PANTHER" id="PTHR10555:SF170">
    <property type="entry name" value="FI18122P1"/>
    <property type="match status" value="1"/>
</dbReference>